<name>A0A6A6JME2_WESOR</name>
<evidence type="ECO:0000259" key="4">
    <source>
        <dbReference type="Pfam" id="PF00544"/>
    </source>
</evidence>
<dbReference type="PANTHER" id="PTHR31683:SF18">
    <property type="entry name" value="PECTATE LYASE 21-RELATED"/>
    <property type="match status" value="1"/>
</dbReference>
<dbReference type="InterPro" id="IPR012334">
    <property type="entry name" value="Pectin_lyas_fold"/>
</dbReference>
<dbReference type="SUPFAM" id="SSF51126">
    <property type="entry name" value="Pectin lyase-like"/>
    <property type="match status" value="1"/>
</dbReference>
<dbReference type="OrthoDB" id="1637350at2759"/>
<evidence type="ECO:0000313" key="6">
    <source>
        <dbReference type="Proteomes" id="UP000800097"/>
    </source>
</evidence>
<keyword evidence="6" id="KW-1185">Reference proteome</keyword>
<evidence type="ECO:0000256" key="3">
    <source>
        <dbReference type="ARBA" id="ARBA00023239"/>
    </source>
</evidence>
<dbReference type="RefSeq" id="XP_033654832.1">
    <property type="nucleotide sequence ID" value="XM_033794940.1"/>
</dbReference>
<dbReference type="PANTHER" id="PTHR31683">
    <property type="entry name" value="PECTATE LYASE 18-RELATED"/>
    <property type="match status" value="1"/>
</dbReference>
<keyword evidence="3 5" id="KW-0456">Lyase</keyword>
<reference evidence="5" key="1">
    <citation type="journal article" date="2020" name="Stud. Mycol.">
        <title>101 Dothideomycetes genomes: a test case for predicting lifestyles and emergence of pathogens.</title>
        <authorList>
            <person name="Haridas S."/>
            <person name="Albert R."/>
            <person name="Binder M."/>
            <person name="Bloem J."/>
            <person name="Labutti K."/>
            <person name="Salamov A."/>
            <person name="Andreopoulos B."/>
            <person name="Baker S."/>
            <person name="Barry K."/>
            <person name="Bills G."/>
            <person name="Bluhm B."/>
            <person name="Cannon C."/>
            <person name="Castanera R."/>
            <person name="Culley D."/>
            <person name="Daum C."/>
            <person name="Ezra D."/>
            <person name="Gonzalez J."/>
            <person name="Henrissat B."/>
            <person name="Kuo A."/>
            <person name="Liang C."/>
            <person name="Lipzen A."/>
            <person name="Lutzoni F."/>
            <person name="Magnuson J."/>
            <person name="Mondo S."/>
            <person name="Nolan M."/>
            <person name="Ohm R."/>
            <person name="Pangilinan J."/>
            <person name="Park H.-J."/>
            <person name="Ramirez L."/>
            <person name="Alfaro M."/>
            <person name="Sun H."/>
            <person name="Tritt A."/>
            <person name="Yoshinaga Y."/>
            <person name="Zwiers L.-H."/>
            <person name="Turgeon B."/>
            <person name="Goodwin S."/>
            <person name="Spatafora J."/>
            <person name="Crous P."/>
            <person name="Grigoriev I."/>
        </authorList>
    </citation>
    <scope>NUCLEOTIDE SEQUENCE</scope>
    <source>
        <strain evidence="5">CBS 379.55</strain>
    </source>
</reference>
<dbReference type="InterPro" id="IPR011050">
    <property type="entry name" value="Pectin_lyase_fold/virulence"/>
</dbReference>
<dbReference type="GO" id="GO:0030570">
    <property type="term" value="F:pectate lyase activity"/>
    <property type="evidence" value="ECO:0007669"/>
    <property type="project" value="InterPro"/>
</dbReference>
<gene>
    <name evidence="5" type="ORF">EI97DRAFT_359684</name>
</gene>
<proteinExistence type="inferred from homology"/>
<dbReference type="InterPro" id="IPR002022">
    <property type="entry name" value="Pec_lyase"/>
</dbReference>
<feature type="non-terminal residue" evidence="5">
    <location>
        <position position="153"/>
    </location>
</feature>
<protein>
    <submittedName>
        <fullName evidence="5">Pectin lyase-like protein</fullName>
    </submittedName>
</protein>
<feature type="non-terminal residue" evidence="5">
    <location>
        <position position="1"/>
    </location>
</feature>
<feature type="domain" description="Pectate lyase" evidence="4">
    <location>
        <begin position="68"/>
        <end position="152"/>
    </location>
</feature>
<dbReference type="AlphaFoldDB" id="A0A6A6JME2"/>
<evidence type="ECO:0000256" key="2">
    <source>
        <dbReference type="ARBA" id="ARBA00022729"/>
    </source>
</evidence>
<dbReference type="InterPro" id="IPR045032">
    <property type="entry name" value="PEL"/>
</dbReference>
<dbReference type="GeneID" id="54548115"/>
<sequence length="153" mass="15269">LAAGSSAMAAPLESRAAPVDQLVGFGAGTTGGGSGAGVTVDSCSALTTALKTGGVIKIKGKLSGCGVLRVPSNTSLLGVGKGSGLSGGGFRLKDVNNVIIWNLEISPPKKSDAIDLETATNVWVDHCDLHSVGLVGGKDDYDGLFDAKRGSDK</sequence>
<evidence type="ECO:0000313" key="5">
    <source>
        <dbReference type="EMBL" id="KAF2277293.1"/>
    </source>
</evidence>
<comment type="similarity">
    <text evidence="1">Belongs to the polysaccharide lyase 1 family.</text>
</comment>
<dbReference type="Pfam" id="PF00544">
    <property type="entry name" value="Pectate_lyase_4"/>
    <property type="match status" value="1"/>
</dbReference>
<keyword evidence="2" id="KW-0732">Signal</keyword>
<dbReference type="Proteomes" id="UP000800097">
    <property type="component" value="Unassembled WGS sequence"/>
</dbReference>
<accession>A0A6A6JME2</accession>
<dbReference type="Gene3D" id="2.160.20.10">
    <property type="entry name" value="Single-stranded right-handed beta-helix, Pectin lyase-like"/>
    <property type="match status" value="1"/>
</dbReference>
<evidence type="ECO:0000256" key="1">
    <source>
        <dbReference type="ARBA" id="ARBA00010980"/>
    </source>
</evidence>
<organism evidence="5 6">
    <name type="scientific">Westerdykella ornata</name>
    <dbReference type="NCBI Taxonomy" id="318751"/>
    <lineage>
        <taxon>Eukaryota</taxon>
        <taxon>Fungi</taxon>
        <taxon>Dikarya</taxon>
        <taxon>Ascomycota</taxon>
        <taxon>Pezizomycotina</taxon>
        <taxon>Dothideomycetes</taxon>
        <taxon>Pleosporomycetidae</taxon>
        <taxon>Pleosporales</taxon>
        <taxon>Sporormiaceae</taxon>
        <taxon>Westerdykella</taxon>
    </lineage>
</organism>
<dbReference type="EMBL" id="ML986490">
    <property type="protein sequence ID" value="KAF2277293.1"/>
    <property type="molecule type" value="Genomic_DNA"/>
</dbReference>